<organism evidence="1 2">
    <name type="scientific">Bariatricus massiliensis</name>
    <dbReference type="NCBI Taxonomy" id="1745713"/>
    <lineage>
        <taxon>Bacteria</taxon>
        <taxon>Bacillati</taxon>
        <taxon>Bacillota</taxon>
        <taxon>Clostridia</taxon>
        <taxon>Lachnospirales</taxon>
        <taxon>Lachnospiraceae</taxon>
        <taxon>Bariatricus</taxon>
    </lineage>
</organism>
<dbReference type="GO" id="GO:0016757">
    <property type="term" value="F:glycosyltransferase activity"/>
    <property type="evidence" value="ECO:0007669"/>
    <property type="project" value="UniProtKB-KW"/>
</dbReference>
<dbReference type="InterPro" id="IPR000836">
    <property type="entry name" value="PRTase_dom"/>
</dbReference>
<evidence type="ECO:0000313" key="2">
    <source>
        <dbReference type="Proteomes" id="UP001299546"/>
    </source>
</evidence>
<dbReference type="RefSeq" id="WP_066735471.1">
    <property type="nucleotide sequence ID" value="NZ_JAJCIQ010000001.1"/>
</dbReference>
<dbReference type="EMBL" id="JAJCIS010000001">
    <property type="protein sequence ID" value="MCB7386374.1"/>
    <property type="molecule type" value="Genomic_DNA"/>
</dbReference>
<dbReference type="Proteomes" id="UP001299546">
    <property type="component" value="Unassembled WGS sequence"/>
</dbReference>
<dbReference type="Gene3D" id="3.40.50.2020">
    <property type="match status" value="1"/>
</dbReference>
<dbReference type="SUPFAM" id="SSF53271">
    <property type="entry name" value="PRTase-like"/>
    <property type="match status" value="1"/>
</dbReference>
<keyword evidence="2" id="KW-1185">Reference proteome</keyword>
<accession>A0ABS8DDT6</accession>
<protein>
    <submittedName>
        <fullName evidence="1">Orotate phosphoribosyltransferase</fullName>
    </submittedName>
</protein>
<reference evidence="1 2" key="1">
    <citation type="submission" date="2021-10" db="EMBL/GenBank/DDBJ databases">
        <title>Collection of gut derived symbiotic bacterial strains cultured from healthy donors.</title>
        <authorList>
            <person name="Lin H."/>
            <person name="Littmann E."/>
            <person name="Kohout C."/>
            <person name="Pamer E.G."/>
        </authorList>
    </citation>
    <scope>NUCLEOTIDE SEQUENCE [LARGE SCALE GENOMIC DNA]</scope>
    <source>
        <strain evidence="1 2">DFI.1.165</strain>
    </source>
</reference>
<proteinExistence type="predicted"/>
<evidence type="ECO:0000313" key="1">
    <source>
        <dbReference type="EMBL" id="MCB7386374.1"/>
    </source>
</evidence>
<sequence>MDARLEDLRSKKNPKARIKILKGHFATSHSHINTYIDMSTVKVRHNNGRETAKVLAAEYLTSTMVDTIVCLEETETIGTFMAEQLADMHPYSLSKGNNISIVTPEYNQYDQIMFRDNKQRMVKNQQVLLLAASITTGKSVKQAIESVLYYGGSVCGICSIFSSVHKIAGMEVKAIFGSEDLPDYRAYAPEECPMCKAGQRIEAIVNSYGYSKL</sequence>
<name>A0ABS8DDT6_9FIRM</name>
<dbReference type="InterPro" id="IPR029057">
    <property type="entry name" value="PRTase-like"/>
</dbReference>
<gene>
    <name evidence="1" type="ORF">LIZ65_03650</name>
</gene>
<keyword evidence="1" id="KW-0328">Glycosyltransferase</keyword>
<keyword evidence="1" id="KW-0808">Transferase</keyword>
<comment type="caution">
    <text evidence="1">The sequence shown here is derived from an EMBL/GenBank/DDBJ whole genome shotgun (WGS) entry which is preliminary data.</text>
</comment>
<dbReference type="CDD" id="cd06223">
    <property type="entry name" value="PRTases_typeI"/>
    <property type="match status" value="1"/>
</dbReference>